<reference evidence="2 3" key="1">
    <citation type="submission" date="2016-10" db="EMBL/GenBank/DDBJ databases">
        <title>Genome sequence of the basidiomycete white-rot fungus Trametes pubescens.</title>
        <authorList>
            <person name="Makela M.R."/>
            <person name="Granchi Z."/>
            <person name="Peng M."/>
            <person name="De Vries R.P."/>
            <person name="Grigoriev I."/>
            <person name="Riley R."/>
            <person name="Hilden K."/>
        </authorList>
    </citation>
    <scope>NUCLEOTIDE SEQUENCE [LARGE SCALE GENOMIC DNA]</scope>
    <source>
        <strain evidence="2 3">FBCC735</strain>
    </source>
</reference>
<sequence length="65" mass="6874">MAGVFVRLLCTASEEISPAYEEYTRCTAFDPVAHDPLIEARDTPASGTSRPPPGGRAPSGLDLVL</sequence>
<dbReference type="EMBL" id="MNAD01000821">
    <property type="protein sequence ID" value="OJT10048.1"/>
    <property type="molecule type" value="Genomic_DNA"/>
</dbReference>
<organism evidence="2 3">
    <name type="scientific">Trametes pubescens</name>
    <name type="common">White-rot fungus</name>
    <dbReference type="NCBI Taxonomy" id="154538"/>
    <lineage>
        <taxon>Eukaryota</taxon>
        <taxon>Fungi</taxon>
        <taxon>Dikarya</taxon>
        <taxon>Basidiomycota</taxon>
        <taxon>Agaricomycotina</taxon>
        <taxon>Agaricomycetes</taxon>
        <taxon>Polyporales</taxon>
        <taxon>Polyporaceae</taxon>
        <taxon>Trametes</taxon>
    </lineage>
</organism>
<gene>
    <name evidence="2" type="ORF">TRAPUB_13467</name>
</gene>
<dbReference type="AlphaFoldDB" id="A0A1M2VR62"/>
<accession>A0A1M2VR62</accession>
<feature type="compositionally biased region" description="Low complexity" evidence="1">
    <location>
        <begin position="56"/>
        <end position="65"/>
    </location>
</feature>
<keyword evidence="3" id="KW-1185">Reference proteome</keyword>
<feature type="region of interest" description="Disordered" evidence="1">
    <location>
        <begin position="37"/>
        <end position="65"/>
    </location>
</feature>
<proteinExistence type="predicted"/>
<dbReference type="Proteomes" id="UP000184267">
    <property type="component" value="Unassembled WGS sequence"/>
</dbReference>
<evidence type="ECO:0000313" key="3">
    <source>
        <dbReference type="Proteomes" id="UP000184267"/>
    </source>
</evidence>
<name>A0A1M2VR62_TRAPU</name>
<protein>
    <submittedName>
        <fullName evidence="2">Uncharacterized protein</fullName>
    </submittedName>
</protein>
<comment type="caution">
    <text evidence="2">The sequence shown here is derived from an EMBL/GenBank/DDBJ whole genome shotgun (WGS) entry which is preliminary data.</text>
</comment>
<evidence type="ECO:0000256" key="1">
    <source>
        <dbReference type="SAM" id="MobiDB-lite"/>
    </source>
</evidence>
<evidence type="ECO:0000313" key="2">
    <source>
        <dbReference type="EMBL" id="OJT10048.1"/>
    </source>
</evidence>